<dbReference type="Proteomes" id="UP000004703">
    <property type="component" value="Chromosome"/>
</dbReference>
<dbReference type="InterPro" id="IPR029052">
    <property type="entry name" value="Metallo-depent_PP-like"/>
</dbReference>
<feature type="domain" description="Endonuclease/exonuclease/phosphatase" evidence="3">
    <location>
        <begin position="1360"/>
        <end position="1699"/>
    </location>
</feature>
<sequence length="1717" mass="179781">MLQFNESFYQAQNPDVAAAIEAGVIGSAEEHFNLFGFQEGRDPNAHFDTSFYLGQNPDVAAAGVNPFDHYNLLGESEGRSPNSLFDPVFYAEQYPDVAAAGVSLFEHFINFGASEGRSPNASIASQLESGFDTEAYLAANPDVAAAIENGLFASAYEHWGLFGFKEDRSGAQNTNGDVISIGDGAPGDNPDAAPGDEDGGTGGGGGGGTPTPEPFTLELLHFTDQEANAATIDNIDNLSGVLNALREEDLGNDGEVDNTLTLSSGDAIIPGLFFDASEAVFGSAGIADIQIQNELGVQAIALGNHEFDLGTGLLAGLIDGSAGQNFGQELDDDNNVVSPAVPNFSNPLFSGTDLEGADFGGAMFPYLSANLDFSTDANLAPLAVEGGQDTATLEHVVTSSSVSDVNGELVGIVGATVPTIRAISSPGADLGILPEDFDSNPTPEQLDALAAVLQSEVDALLAANPSLNKVILLSHMQQISIEQELAARLTDVDIIVAGGSNTRLFDDNDRARDGDSDQGQYPIMVENAGGTTTAVVNTDGNYKYVGRLVVDFDEDGHIIADSYDELVSGAYATDDAGVAALGAENLIDAEVDAITDAIQAEIVATESNVFGVSDVFLNGNRSGTFTEEDPDGVRTQETNLGNLTADANLAYANQMIAENNLGEAVVVSIKNGGGIRANIGEIVVPAGGTEAIRLPNSQVLDENNQVVKPTGGISQNDIATTLAFNNGLTLLDITKTELVDFLEGAVGALPGNASGGFPQISGLKFSFDETQPEGSRVVSAGIFDGDKLVAELVRDGDIVGDGSESFRIVTLNFLANSGDPVLSNLSDPNRVDLIDLDGDDENDGLFSGDAIFAVNGSEQDALAEYLEDNHNPEKGGTAFNEADSGPSSDDRIQNLTFREDDVLPQETAPRINEFHYDNDGGDVGEFIEVRVDNGYDVSTLSVELYNGSNGTEYRTIDVSSGTQFSDDTFDYYVMELPANGIQNGSPDGLALVDGTEVIEFLSYEGAMTATNGTANGLTSTDIGVSEPGSTPAGQSLQRLDDGSWSAPTEETKGTANTPGGDNGGEEPTFELISSIQGTATGSLLEGQRVTVEAIVVGDFQDGGNGVDGDLNGFFLQEEDKDADDNAATSEGVFVFDGFEPGLDVKVGDLVRVTGTVTEFFGETQIGDVTDIQVVSAENTEPTAAEITFPVADVIQNSDGEFIPDLEAYEGMLVTIPETMTVADLFTLGRFGDIGLQADGLLETYTQGNTPSVEGFNAFIQEAVSNSILLDDGFTTQNPDTIPFEIFGENGNIAGQFDAGDALSAGDTVSGLTGVLRFGTGSGEFGDAAFRINPTETPEFADTAPRDSEVPDVGGSLKVGSFNLLNFFTTLDQTGNTSGPSGLDPRGAESAAEFERQVDKMIAALAEMDADIIGLQELENEYGDQNGDGQFALQYLVNALNEATGRNYTFVDPGVNYGDTSDAIMVGMIYDADAVEIADGTSVARLTDADLAGLENLTDLNVDPGHAVFDGAGTSRAPLAVTFTELETGGDITVAVNHFKSKGSVSPFGNNEGIGDGTGNNNEARLQAAEALDAWLATNPTGSDDTDILILGDLNSYLMEDPIQYLLSQDDGLIDFNLLGGDNQTSFGFPVDLGTAPSVQSFGALDFALASNSLLDQVTGAEEWNINAFEASALDYNTNFKPDSQISDLYAADQYRASDHNPMLIGLDLTADTIQFLG</sequence>
<dbReference type="SUPFAM" id="SSF56219">
    <property type="entry name" value="DNase I-like"/>
    <property type="match status" value="1"/>
</dbReference>
<feature type="domain" description="5'-Nucleotidase C-terminal" evidence="2">
    <location>
        <begin position="633"/>
        <end position="819"/>
    </location>
</feature>
<dbReference type="RefSeq" id="WP_050776029.1">
    <property type="nucleotide sequence ID" value="NZ_CM011002.1"/>
</dbReference>
<dbReference type="PANTHER" id="PTHR42834:SF1">
    <property type="entry name" value="ENDONUCLEASE_EXONUCLEASE_PHOSPHATASE FAMILY PROTEIN (AFU_ORTHOLOGUE AFUA_3G09210)"/>
    <property type="match status" value="1"/>
</dbReference>
<accession>A0A5E8GUU8</accession>
<feature type="compositionally biased region" description="Polar residues" evidence="1">
    <location>
        <begin position="1020"/>
        <end position="1037"/>
    </location>
</feature>
<feature type="region of interest" description="Disordered" evidence="1">
    <location>
        <begin position="1020"/>
        <end position="1068"/>
    </location>
</feature>
<dbReference type="Pfam" id="PF03372">
    <property type="entry name" value="Exo_endo_phos"/>
    <property type="match status" value="1"/>
</dbReference>
<dbReference type="GO" id="GO:0009166">
    <property type="term" value="P:nucleotide catabolic process"/>
    <property type="evidence" value="ECO:0007669"/>
    <property type="project" value="InterPro"/>
</dbReference>
<dbReference type="CDD" id="cd10283">
    <property type="entry name" value="MnuA_DNase1-like"/>
    <property type="match status" value="1"/>
</dbReference>
<name>A0A5E8GUU8_ROSAD</name>
<feature type="compositionally biased region" description="Polar residues" evidence="1">
    <location>
        <begin position="1045"/>
        <end position="1059"/>
    </location>
</feature>
<dbReference type="InterPro" id="IPR036907">
    <property type="entry name" value="5'-Nucleotdase_C_sf"/>
</dbReference>
<gene>
    <name evidence="4" type="ORF">SADFL11_922</name>
</gene>
<reference evidence="4 5" key="1">
    <citation type="submission" date="2008-01" db="EMBL/GenBank/DDBJ databases">
        <authorList>
            <person name="Wagner-Dobler I."/>
            <person name="Ferriera S."/>
            <person name="Johnson J."/>
            <person name="Kravitz S."/>
            <person name="Beeson K."/>
            <person name="Sutton G."/>
            <person name="Rogers Y.-H."/>
            <person name="Friedman R."/>
            <person name="Frazier M."/>
            <person name="Venter J.C."/>
        </authorList>
    </citation>
    <scope>NUCLEOTIDE SEQUENCE [LARGE SCALE GENOMIC DNA]</scope>
    <source>
        <strain evidence="5">DSM 17067 / NCIMB 14079 / DFL-11</strain>
    </source>
</reference>
<dbReference type="SUPFAM" id="SSF56300">
    <property type="entry name" value="Metallo-dependent phosphatases"/>
    <property type="match status" value="1"/>
</dbReference>
<proteinExistence type="predicted"/>
<dbReference type="GO" id="GO:0016787">
    <property type="term" value="F:hydrolase activity"/>
    <property type="evidence" value="ECO:0007669"/>
    <property type="project" value="InterPro"/>
</dbReference>
<dbReference type="InterPro" id="IPR005135">
    <property type="entry name" value="Endo/exonuclease/phosphatase"/>
</dbReference>
<feature type="compositionally biased region" description="Gly residues" evidence="1">
    <location>
        <begin position="200"/>
        <end position="209"/>
    </location>
</feature>
<evidence type="ECO:0000256" key="1">
    <source>
        <dbReference type="SAM" id="MobiDB-lite"/>
    </source>
</evidence>
<dbReference type="EMBL" id="ACCU02000004">
    <property type="protein sequence ID" value="EEE43636.2"/>
    <property type="molecule type" value="Genomic_DNA"/>
</dbReference>
<evidence type="ECO:0000313" key="5">
    <source>
        <dbReference type="Proteomes" id="UP000004703"/>
    </source>
</evidence>
<evidence type="ECO:0000259" key="2">
    <source>
        <dbReference type="Pfam" id="PF02872"/>
    </source>
</evidence>
<dbReference type="Gene3D" id="3.60.10.10">
    <property type="entry name" value="Endonuclease/exonuclease/phosphatase"/>
    <property type="match status" value="1"/>
</dbReference>
<feature type="compositionally biased region" description="Low complexity" evidence="1">
    <location>
        <begin position="182"/>
        <end position="193"/>
    </location>
</feature>
<dbReference type="NCBIfam" id="NF033681">
    <property type="entry name" value="ExeM_NucH_DNase"/>
    <property type="match status" value="1"/>
</dbReference>
<organism evidence="4 5">
    <name type="scientific">Roseibium alexandrii (strain DSM 17067 / NCIMB 14079 / DFL-11)</name>
    <name type="common">Labrenzia alexandrii</name>
    <dbReference type="NCBI Taxonomy" id="244592"/>
    <lineage>
        <taxon>Bacteria</taxon>
        <taxon>Pseudomonadati</taxon>
        <taxon>Pseudomonadota</taxon>
        <taxon>Alphaproteobacteria</taxon>
        <taxon>Hyphomicrobiales</taxon>
        <taxon>Stappiaceae</taxon>
        <taxon>Roseibium</taxon>
    </lineage>
</organism>
<dbReference type="Gene3D" id="3.60.21.10">
    <property type="match status" value="1"/>
</dbReference>
<dbReference type="PANTHER" id="PTHR42834">
    <property type="entry name" value="ENDONUCLEASE/EXONUCLEASE/PHOSPHATASE FAMILY PROTEIN (AFU_ORTHOLOGUE AFUA_3G09210)"/>
    <property type="match status" value="1"/>
</dbReference>
<evidence type="ECO:0000313" key="4">
    <source>
        <dbReference type="EMBL" id="EEE43636.2"/>
    </source>
</evidence>
<dbReference type="Pfam" id="PF02872">
    <property type="entry name" value="5_nucleotid_C"/>
    <property type="match status" value="1"/>
</dbReference>
<dbReference type="SUPFAM" id="SSF55816">
    <property type="entry name" value="5'-nucleotidase (syn. UDP-sugar hydrolase), C-terminal domain"/>
    <property type="match status" value="1"/>
</dbReference>
<dbReference type="Gene3D" id="3.90.780.10">
    <property type="entry name" value="5'-Nucleotidase, C-terminal domain"/>
    <property type="match status" value="1"/>
</dbReference>
<dbReference type="InterPro" id="IPR047971">
    <property type="entry name" value="ExeM-like"/>
</dbReference>
<dbReference type="InterPro" id="IPR036691">
    <property type="entry name" value="Endo/exonu/phosph_ase_sf"/>
</dbReference>
<feature type="region of interest" description="Disordered" evidence="1">
    <location>
        <begin position="868"/>
        <end position="891"/>
    </location>
</feature>
<comment type="caution">
    <text evidence="4">The sequence shown here is derived from an EMBL/GenBank/DDBJ whole genome shotgun (WGS) entry which is preliminary data.</text>
</comment>
<protein>
    <submittedName>
        <fullName evidence="4">Putative extracellular nuclease</fullName>
    </submittedName>
</protein>
<feature type="region of interest" description="Disordered" evidence="1">
    <location>
        <begin position="173"/>
        <end position="214"/>
    </location>
</feature>
<reference evidence="4 5" key="2">
    <citation type="submission" date="2013-04" db="EMBL/GenBank/DDBJ databases">
        <authorList>
            <person name="Fiebig A."/>
            <person name="Pradella S."/>
            <person name="Wagner-Doebler I."/>
        </authorList>
    </citation>
    <scope>NUCLEOTIDE SEQUENCE [LARGE SCALE GENOMIC DNA]</scope>
    <source>
        <strain evidence="5">DSM 17067 / NCIMB 14079 / DFL-11</strain>
    </source>
</reference>
<dbReference type="CDD" id="cd04486">
    <property type="entry name" value="YhcR_OBF_like"/>
    <property type="match status" value="1"/>
</dbReference>
<dbReference type="InterPro" id="IPR008334">
    <property type="entry name" value="5'-Nucleotdase_C"/>
</dbReference>
<evidence type="ECO:0000259" key="3">
    <source>
        <dbReference type="Pfam" id="PF03372"/>
    </source>
</evidence>